<evidence type="ECO:0000256" key="6">
    <source>
        <dbReference type="ARBA" id="ARBA00022982"/>
    </source>
</evidence>
<reference evidence="9 10" key="1">
    <citation type="submission" date="2018-11" db="EMBL/GenBank/DDBJ databases">
        <authorList>
            <person name="Kleinhagauer T."/>
            <person name="Glaeser S.P."/>
            <person name="Spergser J."/>
            <person name="Ruckert C."/>
            <person name="Kaempfer P."/>
            <person name="Busse H.-J."/>
        </authorList>
    </citation>
    <scope>NUCLEOTIDE SEQUENCE [LARGE SCALE GENOMIC DNA]</scope>
    <source>
        <strain evidence="9 10">200CH</strain>
    </source>
</reference>
<evidence type="ECO:0000256" key="5">
    <source>
        <dbReference type="ARBA" id="ARBA00022448"/>
    </source>
</evidence>
<dbReference type="InterPro" id="IPR014730">
    <property type="entry name" value="ETF_a/b_N"/>
</dbReference>
<protein>
    <recommendedName>
        <fullName evidence="4">Electron transfer flavoprotein subunit beta</fullName>
    </recommendedName>
</protein>
<dbReference type="EMBL" id="CP033896">
    <property type="protein sequence ID" value="AZA13353.1"/>
    <property type="molecule type" value="Genomic_DNA"/>
</dbReference>
<accession>A0A3G6J6G2</accession>
<dbReference type="GO" id="GO:0009055">
    <property type="term" value="F:electron transfer activity"/>
    <property type="evidence" value="ECO:0007669"/>
    <property type="project" value="InterPro"/>
</dbReference>
<evidence type="ECO:0000313" key="9">
    <source>
        <dbReference type="EMBL" id="AZA13353.1"/>
    </source>
</evidence>
<dbReference type="GO" id="GO:0005829">
    <property type="term" value="C:cytosol"/>
    <property type="evidence" value="ECO:0007669"/>
    <property type="project" value="TreeGrafter"/>
</dbReference>
<dbReference type="PANTHER" id="PTHR21294">
    <property type="entry name" value="ELECTRON TRANSFER FLAVOPROTEIN BETA-SUBUNIT"/>
    <property type="match status" value="1"/>
</dbReference>
<sequence length="283" mass="30041">MPAVSGYKTNEHKDVAEKLMPCMVVLVKYVPDSWSKRILTEDFTLDRENVDAVMDEINEFAVEQALRIKEAHPEEGWEVVALTVGPAGSDQAVRKAIAMGADRGVVVTDDAIAGSDVLATAWALNNAINTIDDVRLVLTGDASTDGKMGALPAVLSEYRQWPAVTSVKSLQLTDDTVQAERITHDGVWELQASLPAIVSVSEQADKARFPNFKGLMAAKKADVPTLSAADCGIDPATVGLAHAATAVTAATARAERSRGTVVHDSGDGAAQIVAFLKTEGFID</sequence>
<dbReference type="CDD" id="cd01714">
    <property type="entry name" value="ETF_beta"/>
    <property type="match status" value="1"/>
</dbReference>
<evidence type="ECO:0000256" key="7">
    <source>
        <dbReference type="ARBA" id="ARBA00025649"/>
    </source>
</evidence>
<feature type="domain" description="Electron transfer flavoprotein alpha/beta-subunit N-terminal" evidence="8">
    <location>
        <begin position="42"/>
        <end position="235"/>
    </location>
</feature>
<evidence type="ECO:0000256" key="3">
    <source>
        <dbReference type="ARBA" id="ARBA00011355"/>
    </source>
</evidence>
<name>A0A3G6J6G2_9CORY</name>
<proteinExistence type="inferred from homology"/>
<keyword evidence="5" id="KW-0813">Transport</keyword>
<dbReference type="Gene3D" id="3.40.50.620">
    <property type="entry name" value="HUPs"/>
    <property type="match status" value="1"/>
</dbReference>
<dbReference type="InterPro" id="IPR014729">
    <property type="entry name" value="Rossmann-like_a/b/a_fold"/>
</dbReference>
<dbReference type="SUPFAM" id="SSF52402">
    <property type="entry name" value="Adenine nucleotide alpha hydrolases-like"/>
    <property type="match status" value="1"/>
</dbReference>
<keyword evidence="10" id="KW-1185">Reference proteome</keyword>
<dbReference type="Proteomes" id="UP000269019">
    <property type="component" value="Chromosome"/>
</dbReference>
<comment type="subunit">
    <text evidence="3">Heterodimer of an alpha and a beta subunit.</text>
</comment>
<dbReference type="PIRSF" id="PIRSF000090">
    <property type="entry name" value="Beta-ETF"/>
    <property type="match status" value="1"/>
</dbReference>
<evidence type="ECO:0000256" key="2">
    <source>
        <dbReference type="ARBA" id="ARBA00007557"/>
    </source>
</evidence>
<keyword evidence="6" id="KW-0249">Electron transport</keyword>
<comment type="function">
    <text evidence="7">The electron transfer flavoprotein serves as a specific electron acceptor for other dehydrogenases. It transfers the electrons to the main respiratory chain via ETF-ubiquinone oxidoreductase (ETF dehydrogenase).</text>
</comment>
<organism evidence="9 10">
    <name type="scientific">Corynebacterium choanae</name>
    <dbReference type="NCBI Taxonomy" id="1862358"/>
    <lineage>
        <taxon>Bacteria</taxon>
        <taxon>Bacillati</taxon>
        <taxon>Actinomycetota</taxon>
        <taxon>Actinomycetes</taxon>
        <taxon>Mycobacteriales</taxon>
        <taxon>Corynebacteriaceae</taxon>
        <taxon>Corynebacterium</taxon>
    </lineage>
</organism>
<comment type="similarity">
    <text evidence="2">Belongs to the ETF beta-subunit/FixA family.</text>
</comment>
<evidence type="ECO:0000259" key="8">
    <source>
        <dbReference type="SMART" id="SM00893"/>
    </source>
</evidence>
<evidence type="ECO:0000313" key="10">
    <source>
        <dbReference type="Proteomes" id="UP000269019"/>
    </source>
</evidence>
<dbReference type="Pfam" id="PF01012">
    <property type="entry name" value="ETF"/>
    <property type="match status" value="1"/>
</dbReference>
<dbReference type="PANTHER" id="PTHR21294:SF8">
    <property type="entry name" value="ELECTRON TRANSFER FLAVOPROTEIN SUBUNIT BETA"/>
    <property type="match status" value="1"/>
</dbReference>
<dbReference type="SMART" id="SM00893">
    <property type="entry name" value="ETF"/>
    <property type="match status" value="1"/>
</dbReference>
<dbReference type="KEGG" id="ccho:CCHOA_04725"/>
<gene>
    <name evidence="9" type="primary">etfB</name>
    <name evidence="9" type="ORF">CCHOA_04725</name>
</gene>
<dbReference type="AlphaFoldDB" id="A0A3G6J6G2"/>
<evidence type="ECO:0000256" key="1">
    <source>
        <dbReference type="ARBA" id="ARBA00001974"/>
    </source>
</evidence>
<dbReference type="InterPro" id="IPR012255">
    <property type="entry name" value="ETF_b"/>
</dbReference>
<comment type="cofactor">
    <cofactor evidence="1">
        <name>FAD</name>
        <dbReference type="ChEBI" id="CHEBI:57692"/>
    </cofactor>
</comment>
<dbReference type="InterPro" id="IPR033948">
    <property type="entry name" value="ETF_beta_N"/>
</dbReference>
<evidence type="ECO:0000256" key="4">
    <source>
        <dbReference type="ARBA" id="ARBA00016797"/>
    </source>
</evidence>